<organism evidence="2 3">
    <name type="scientific">Araneus ventricosus</name>
    <name type="common">Orbweaver spider</name>
    <name type="synonym">Epeira ventricosa</name>
    <dbReference type="NCBI Taxonomy" id="182803"/>
    <lineage>
        <taxon>Eukaryota</taxon>
        <taxon>Metazoa</taxon>
        <taxon>Ecdysozoa</taxon>
        <taxon>Arthropoda</taxon>
        <taxon>Chelicerata</taxon>
        <taxon>Arachnida</taxon>
        <taxon>Araneae</taxon>
        <taxon>Araneomorphae</taxon>
        <taxon>Entelegynae</taxon>
        <taxon>Araneoidea</taxon>
        <taxon>Araneidae</taxon>
        <taxon>Araneus</taxon>
    </lineage>
</organism>
<keyword evidence="2" id="KW-0695">RNA-directed DNA polymerase</keyword>
<dbReference type="AlphaFoldDB" id="A0A4Y2HB91"/>
<evidence type="ECO:0000259" key="1">
    <source>
        <dbReference type="PROSITE" id="PS50878"/>
    </source>
</evidence>
<comment type="caution">
    <text evidence="2">The sequence shown here is derived from an EMBL/GenBank/DDBJ whole genome shotgun (WGS) entry which is preliminary data.</text>
</comment>
<dbReference type="InterPro" id="IPR000477">
    <property type="entry name" value="RT_dom"/>
</dbReference>
<keyword evidence="2" id="KW-0808">Transferase</keyword>
<dbReference type="PROSITE" id="PS50878">
    <property type="entry name" value="RT_POL"/>
    <property type="match status" value="1"/>
</dbReference>
<name>A0A4Y2HB91_ARAVE</name>
<evidence type="ECO:0000313" key="3">
    <source>
        <dbReference type="Proteomes" id="UP000499080"/>
    </source>
</evidence>
<dbReference type="Pfam" id="PF00078">
    <property type="entry name" value="RVT_1"/>
    <property type="match status" value="1"/>
</dbReference>
<sequence length="202" mass="22939">MCHRTWQVPQREVLVNTPTKRAWSSVWRQRSALVDAMKRKADSYRPISLLSTISKLTEAIILKRLTAFTEDKLVPFQFGFKKLSTTDQLLRMTEIIRDNLENGRDTGAVFINIAKAFDRVWLEGLIYKMLVMSIPDGLIKLMNSYLHGRGFTVRVGNSFSSGRTIEVGVVQGSKLGPQCFSIFVKDITRNQENQDLHVCTAG</sequence>
<evidence type="ECO:0000313" key="2">
    <source>
        <dbReference type="EMBL" id="GBM62551.1"/>
    </source>
</evidence>
<dbReference type="PANTHER" id="PTHR36688">
    <property type="entry name" value="ENDO/EXONUCLEASE/PHOSPHATASE DOMAIN-CONTAINING PROTEIN"/>
    <property type="match status" value="1"/>
</dbReference>
<gene>
    <name evidence="2" type="primary">jockeypol_45</name>
    <name evidence="2" type="ORF">AVEN_259926_1</name>
</gene>
<dbReference type="Proteomes" id="UP000499080">
    <property type="component" value="Unassembled WGS sequence"/>
</dbReference>
<dbReference type="EMBL" id="BGPR01102274">
    <property type="protein sequence ID" value="GBM62551.1"/>
    <property type="molecule type" value="Genomic_DNA"/>
</dbReference>
<reference evidence="2 3" key="1">
    <citation type="journal article" date="2019" name="Sci. Rep.">
        <title>Orb-weaving spider Araneus ventricosus genome elucidates the spidroin gene catalogue.</title>
        <authorList>
            <person name="Kono N."/>
            <person name="Nakamura H."/>
            <person name="Ohtoshi R."/>
            <person name="Moran D.A.P."/>
            <person name="Shinohara A."/>
            <person name="Yoshida Y."/>
            <person name="Fujiwara M."/>
            <person name="Mori M."/>
            <person name="Tomita M."/>
            <person name="Arakawa K."/>
        </authorList>
    </citation>
    <scope>NUCLEOTIDE SEQUENCE [LARGE SCALE GENOMIC DNA]</scope>
</reference>
<dbReference type="PANTHER" id="PTHR36688:SF1">
    <property type="entry name" value="ENDONUCLEASE_EXONUCLEASE_PHOSPHATASE DOMAIN-CONTAINING PROTEIN"/>
    <property type="match status" value="1"/>
</dbReference>
<feature type="domain" description="Reverse transcriptase" evidence="1">
    <location>
        <begin position="18"/>
        <end position="202"/>
    </location>
</feature>
<keyword evidence="3" id="KW-1185">Reference proteome</keyword>
<dbReference type="InterPro" id="IPR052560">
    <property type="entry name" value="RdDP_mobile_element"/>
</dbReference>
<keyword evidence="2" id="KW-0548">Nucleotidyltransferase</keyword>
<proteinExistence type="predicted"/>
<protein>
    <submittedName>
        <fullName evidence="2">RNA-directed DNA polymerase from mobile element jockey</fullName>
    </submittedName>
</protein>
<dbReference type="GO" id="GO:0003964">
    <property type="term" value="F:RNA-directed DNA polymerase activity"/>
    <property type="evidence" value="ECO:0007669"/>
    <property type="project" value="UniProtKB-KW"/>
</dbReference>
<accession>A0A4Y2HB91</accession>